<dbReference type="Proteomes" id="UP000219020">
    <property type="component" value="Unassembled WGS sequence"/>
</dbReference>
<dbReference type="AlphaFoldDB" id="A0A2A5T6R9"/>
<dbReference type="EMBL" id="NBYY01000009">
    <property type="protein sequence ID" value="PCS23863.1"/>
    <property type="molecule type" value="Genomic_DNA"/>
</dbReference>
<dbReference type="GeneID" id="66952977"/>
<gene>
    <name evidence="1" type="ORF">BTN49_0834</name>
</gene>
<comment type="caution">
    <text evidence="1">The sequence shown here is derived from an EMBL/GenBank/DDBJ whole genome shotgun (WGS) entry which is preliminary data.</text>
</comment>
<reference evidence="2" key="1">
    <citation type="submission" date="2017-04" db="EMBL/GenBank/DDBJ databases">
        <title>Genome evolution of the luminous symbionts of deep sea anglerfish.</title>
        <authorList>
            <person name="Hendry T.A."/>
        </authorList>
    </citation>
    <scope>NUCLEOTIDE SEQUENCE [LARGE SCALE GENOMIC DNA]</scope>
</reference>
<sequence length="46" mass="5565">MGNYEFKLTKLEMKSRFFREQKPYQLTTIGSKQIEEHTMLWVGEPN</sequence>
<keyword evidence="2" id="KW-1185">Reference proteome</keyword>
<evidence type="ECO:0000313" key="1">
    <source>
        <dbReference type="EMBL" id="PCS23863.1"/>
    </source>
</evidence>
<proteinExistence type="predicted"/>
<dbReference type="RefSeq" id="WP_158523595.1">
    <property type="nucleotide sequence ID" value="NZ_CAWNJE010000005.1"/>
</dbReference>
<accession>A0A2A5T6R9</accession>
<name>A0A2A5T6R9_9GAMM</name>
<organism evidence="1 2">
    <name type="scientific">Candidatus Enterovibrio escicola</name>
    <dbReference type="NCBI Taxonomy" id="1927127"/>
    <lineage>
        <taxon>Bacteria</taxon>
        <taxon>Pseudomonadati</taxon>
        <taxon>Pseudomonadota</taxon>
        <taxon>Gammaproteobacteria</taxon>
        <taxon>Vibrionales</taxon>
        <taxon>Vibrionaceae</taxon>
        <taxon>Enterovibrio</taxon>
    </lineage>
</organism>
<evidence type="ECO:0000313" key="2">
    <source>
        <dbReference type="Proteomes" id="UP000219020"/>
    </source>
</evidence>
<protein>
    <submittedName>
        <fullName evidence="1">Uncharacterized protein</fullName>
    </submittedName>
</protein>